<sequence>MPKAITPQGNAAATKPYEKDPGSTDPKGKRNAAGKKTGTAGGQGGRTKKKSAEETDVDMGNTGAKINEKQNPRPAQKKKINTNASVAANRPVDVLGEITNRFLGDAGDTVTDTPKDQGTAGLPDDEDDELRRTEARLQELKARRAQRQASVAAAAAEASTDGDAHVSTPIIASAALTPNTRGTEAQVPAPQPNPAKANPTPINPAKSTAAKQKMKVTVNNNRQKPALVTANTPQSVTDHEIQKIDRPDGEPGNGRTGFNLQSACGLGDDDNHYAQFGELLRSACKQVAVDYSKTFQQQDSDKLYLVKKKVSNKDTYFCKERFEGLWPIRDYMKVHINNARKHKKRKENGKFVSKKKAKVVETGTSDATPEDTDDDVDMDKPGEESEGDGNDGDDTAELNE</sequence>
<comment type="caution">
    <text evidence="2">The sequence shown here is derived from an EMBL/GenBank/DDBJ whole genome shotgun (WGS) entry which is preliminary data.</text>
</comment>
<dbReference type="OrthoDB" id="3271097at2759"/>
<feature type="region of interest" description="Disordered" evidence="1">
    <location>
        <begin position="103"/>
        <end position="130"/>
    </location>
</feature>
<evidence type="ECO:0000256" key="1">
    <source>
        <dbReference type="SAM" id="MobiDB-lite"/>
    </source>
</evidence>
<name>A0A8H5LUV5_9AGAR</name>
<evidence type="ECO:0000313" key="3">
    <source>
        <dbReference type="Proteomes" id="UP000559256"/>
    </source>
</evidence>
<feature type="region of interest" description="Disordered" evidence="1">
    <location>
        <begin position="153"/>
        <end position="211"/>
    </location>
</feature>
<organism evidence="2 3">
    <name type="scientific">Tetrapyrgos nigripes</name>
    <dbReference type="NCBI Taxonomy" id="182062"/>
    <lineage>
        <taxon>Eukaryota</taxon>
        <taxon>Fungi</taxon>
        <taxon>Dikarya</taxon>
        <taxon>Basidiomycota</taxon>
        <taxon>Agaricomycotina</taxon>
        <taxon>Agaricomycetes</taxon>
        <taxon>Agaricomycetidae</taxon>
        <taxon>Agaricales</taxon>
        <taxon>Marasmiineae</taxon>
        <taxon>Marasmiaceae</taxon>
        <taxon>Tetrapyrgos</taxon>
    </lineage>
</organism>
<gene>
    <name evidence="2" type="ORF">D9758_006955</name>
</gene>
<feature type="compositionally biased region" description="Basic residues" evidence="1">
    <location>
        <begin position="339"/>
        <end position="357"/>
    </location>
</feature>
<evidence type="ECO:0000313" key="2">
    <source>
        <dbReference type="EMBL" id="KAF5370299.1"/>
    </source>
</evidence>
<feature type="compositionally biased region" description="Acidic residues" evidence="1">
    <location>
        <begin position="384"/>
        <end position="400"/>
    </location>
</feature>
<feature type="compositionally biased region" description="Basic and acidic residues" evidence="1">
    <location>
        <begin position="16"/>
        <end position="28"/>
    </location>
</feature>
<dbReference type="AlphaFoldDB" id="A0A8H5LUV5"/>
<feature type="region of interest" description="Disordered" evidence="1">
    <location>
        <begin position="231"/>
        <end position="253"/>
    </location>
</feature>
<feature type="compositionally biased region" description="Acidic residues" evidence="1">
    <location>
        <begin position="368"/>
        <end position="377"/>
    </location>
</feature>
<feature type="region of interest" description="Disordered" evidence="1">
    <location>
        <begin position="339"/>
        <end position="400"/>
    </location>
</feature>
<protein>
    <submittedName>
        <fullName evidence="2">Uncharacterized protein</fullName>
    </submittedName>
</protein>
<dbReference type="Proteomes" id="UP000559256">
    <property type="component" value="Unassembled WGS sequence"/>
</dbReference>
<reference evidence="2 3" key="1">
    <citation type="journal article" date="2020" name="ISME J.">
        <title>Uncovering the hidden diversity of litter-decomposition mechanisms in mushroom-forming fungi.</title>
        <authorList>
            <person name="Floudas D."/>
            <person name="Bentzer J."/>
            <person name="Ahren D."/>
            <person name="Johansson T."/>
            <person name="Persson P."/>
            <person name="Tunlid A."/>
        </authorList>
    </citation>
    <scope>NUCLEOTIDE SEQUENCE [LARGE SCALE GENOMIC DNA]</scope>
    <source>
        <strain evidence="2 3">CBS 291.85</strain>
    </source>
</reference>
<keyword evidence="3" id="KW-1185">Reference proteome</keyword>
<dbReference type="EMBL" id="JAACJM010000011">
    <property type="protein sequence ID" value="KAF5370299.1"/>
    <property type="molecule type" value="Genomic_DNA"/>
</dbReference>
<proteinExistence type="predicted"/>
<feature type="compositionally biased region" description="Basic and acidic residues" evidence="1">
    <location>
        <begin position="237"/>
        <end position="249"/>
    </location>
</feature>
<accession>A0A8H5LUV5</accession>
<feature type="region of interest" description="Disordered" evidence="1">
    <location>
        <begin position="1"/>
        <end position="86"/>
    </location>
</feature>